<keyword evidence="2" id="KW-1185">Reference proteome</keyword>
<dbReference type="RefSeq" id="XP_009051631.1">
    <property type="nucleotide sequence ID" value="XM_009053383.1"/>
</dbReference>
<dbReference type="HOGENOM" id="CLU_1284581_0_0_1"/>
<dbReference type="KEGG" id="lgi:LOTGIDRAFT_228347"/>
<evidence type="ECO:0000313" key="1">
    <source>
        <dbReference type="EMBL" id="ESO97784.1"/>
    </source>
</evidence>
<dbReference type="Proteomes" id="UP000030746">
    <property type="component" value="Unassembled WGS sequence"/>
</dbReference>
<evidence type="ECO:0000313" key="2">
    <source>
        <dbReference type="Proteomes" id="UP000030746"/>
    </source>
</evidence>
<proteinExistence type="predicted"/>
<gene>
    <name evidence="1" type="ORF">LOTGIDRAFT_228347</name>
</gene>
<dbReference type="GeneID" id="20247630"/>
<dbReference type="EMBL" id="KB201304">
    <property type="protein sequence ID" value="ESO97784.1"/>
    <property type="molecule type" value="Genomic_DNA"/>
</dbReference>
<dbReference type="AlphaFoldDB" id="V4C7U0"/>
<reference evidence="1 2" key="1">
    <citation type="journal article" date="2013" name="Nature">
        <title>Insights into bilaterian evolution from three spiralian genomes.</title>
        <authorList>
            <person name="Simakov O."/>
            <person name="Marletaz F."/>
            <person name="Cho S.J."/>
            <person name="Edsinger-Gonzales E."/>
            <person name="Havlak P."/>
            <person name="Hellsten U."/>
            <person name="Kuo D.H."/>
            <person name="Larsson T."/>
            <person name="Lv J."/>
            <person name="Arendt D."/>
            <person name="Savage R."/>
            <person name="Osoegawa K."/>
            <person name="de Jong P."/>
            <person name="Grimwood J."/>
            <person name="Chapman J.A."/>
            <person name="Shapiro H."/>
            <person name="Aerts A."/>
            <person name="Otillar R.P."/>
            <person name="Terry A.Y."/>
            <person name="Boore J.L."/>
            <person name="Grigoriev I.V."/>
            <person name="Lindberg D.R."/>
            <person name="Seaver E.C."/>
            <person name="Weisblat D.A."/>
            <person name="Putnam N.H."/>
            <person name="Rokhsar D.S."/>
        </authorList>
    </citation>
    <scope>NUCLEOTIDE SEQUENCE [LARGE SCALE GENOMIC DNA]</scope>
</reference>
<accession>V4C7U0</accession>
<name>V4C7U0_LOTGI</name>
<protein>
    <submittedName>
        <fullName evidence="1">Uncharacterized protein</fullName>
    </submittedName>
</protein>
<organism evidence="1 2">
    <name type="scientific">Lottia gigantea</name>
    <name type="common">Giant owl limpet</name>
    <dbReference type="NCBI Taxonomy" id="225164"/>
    <lineage>
        <taxon>Eukaryota</taxon>
        <taxon>Metazoa</taxon>
        <taxon>Spiralia</taxon>
        <taxon>Lophotrochozoa</taxon>
        <taxon>Mollusca</taxon>
        <taxon>Gastropoda</taxon>
        <taxon>Patellogastropoda</taxon>
        <taxon>Lottioidea</taxon>
        <taxon>Lottiidae</taxon>
        <taxon>Lottia</taxon>
    </lineage>
</organism>
<sequence>MRAIQVLLGGRWQMADGHLYSKKKCYLFTKAQITKYGVAGALCVTVGYVLVNALPQRAIDPNPPPPPLPGAPPIPPPPGPGGCEPNFACESAYQVAVMGNYPCQAAQDFKTCVDAAASLCIPPVSSLVQAMVSGAAAAVADNCNELPAELPACAEMCVPYEDRALGDWADSKQQSGCEQYALYGQCLQIYADPNCKVASFLADAVAIYNRDCQSL</sequence>
<dbReference type="CTD" id="20247630"/>